<dbReference type="OrthoDB" id="5803975at2759"/>
<evidence type="ECO:0000313" key="4">
    <source>
        <dbReference type="Proteomes" id="UP000276776"/>
    </source>
</evidence>
<keyword evidence="4" id="KW-1185">Reference proteome</keyword>
<feature type="domain" description="Abnormal cell migration protein 18-like fibronectin type I" evidence="2">
    <location>
        <begin position="55"/>
        <end position="118"/>
    </location>
</feature>
<reference evidence="3 4" key="2">
    <citation type="submission" date="2018-11" db="EMBL/GenBank/DDBJ databases">
        <authorList>
            <consortium name="Pathogen Informatics"/>
        </authorList>
    </citation>
    <scope>NUCLEOTIDE SEQUENCE [LARGE SCALE GENOMIC DNA]</scope>
</reference>
<reference evidence="5" key="1">
    <citation type="submission" date="2017-02" db="UniProtKB">
        <authorList>
            <consortium name="WormBaseParasite"/>
        </authorList>
    </citation>
    <scope>IDENTIFICATION</scope>
</reference>
<evidence type="ECO:0000256" key="1">
    <source>
        <dbReference type="SAM" id="SignalP"/>
    </source>
</evidence>
<proteinExistence type="predicted"/>
<sequence length="290" mass="32555">MEHNTVTCILLLYSAIQLLSAEEAYIIVPYGHSPIGMEKVIIPAAPSGFQPPFPCVVTGMGTYEHGQTFTKGHFHYKCSNGTAEVIACVADDKSVIHIGRMFIRGGIRHKCEVSGDTVTYEQESTCYDHGIHYEVGEHFRNGSFSLVCQNDGIVIEGCYARNTDITIPVGSQRVIDHYLHKCEMLEQGRVRYTAHLNGCKQDNKFFNENQIWKSGHIRYQCTSDGIVRVLGCVDDNGLFVELGRDILIYNVVYRCYRVDRTTVYHRFECVGRTLAECILMAPMPNAPAVS</sequence>
<evidence type="ECO:0000313" key="5">
    <source>
        <dbReference type="WBParaSite" id="TCLT_0000749501-mRNA-1"/>
    </source>
</evidence>
<evidence type="ECO:0000259" key="2">
    <source>
        <dbReference type="Pfam" id="PF23003"/>
    </source>
</evidence>
<dbReference type="EMBL" id="UYYF01004512">
    <property type="protein sequence ID" value="VDN04946.1"/>
    <property type="molecule type" value="Genomic_DNA"/>
</dbReference>
<dbReference type="InterPro" id="IPR040282">
    <property type="entry name" value="Mig-18-like"/>
</dbReference>
<keyword evidence="1" id="KW-0732">Signal</keyword>
<feature type="chain" id="PRO_5043126584" evidence="1">
    <location>
        <begin position="22"/>
        <end position="290"/>
    </location>
</feature>
<feature type="domain" description="Abnormal cell migration protein 18-like fibronectin type I" evidence="2">
    <location>
        <begin position="198"/>
        <end position="262"/>
    </location>
</feature>
<dbReference type="PANTHER" id="PTHR35572:SF4">
    <property type="entry name" value="PROTEIN CBG15747"/>
    <property type="match status" value="1"/>
</dbReference>
<dbReference type="Pfam" id="PF23003">
    <property type="entry name" value="Fn1_2"/>
    <property type="match status" value="3"/>
</dbReference>
<dbReference type="OMA" id="RYQCKND"/>
<dbReference type="AlphaFoldDB" id="A0A0N5D3I3"/>
<dbReference type="InterPro" id="IPR055119">
    <property type="entry name" value="Mig18_Fn1"/>
</dbReference>
<dbReference type="STRING" id="103827.A0A0N5D3I3"/>
<dbReference type="WBParaSite" id="TCLT_0000749501-mRNA-1">
    <property type="protein sequence ID" value="TCLT_0000749501-mRNA-1"/>
    <property type="gene ID" value="TCLT_0000749501"/>
</dbReference>
<gene>
    <name evidence="3" type="ORF">TCLT_LOCUS7484</name>
</gene>
<name>A0A0N5D3I3_THECL</name>
<protein>
    <submittedName>
        <fullName evidence="5">Beta_helix domain-containing protein</fullName>
    </submittedName>
</protein>
<evidence type="ECO:0000313" key="3">
    <source>
        <dbReference type="EMBL" id="VDN04946.1"/>
    </source>
</evidence>
<accession>A0A0N5D3I3</accession>
<dbReference type="Proteomes" id="UP000276776">
    <property type="component" value="Unassembled WGS sequence"/>
</dbReference>
<organism evidence="5">
    <name type="scientific">Thelazia callipaeda</name>
    <name type="common">Oriental eyeworm</name>
    <name type="synonym">Parasitic nematode</name>
    <dbReference type="NCBI Taxonomy" id="103827"/>
    <lineage>
        <taxon>Eukaryota</taxon>
        <taxon>Metazoa</taxon>
        <taxon>Ecdysozoa</taxon>
        <taxon>Nematoda</taxon>
        <taxon>Chromadorea</taxon>
        <taxon>Rhabditida</taxon>
        <taxon>Spirurina</taxon>
        <taxon>Spiruromorpha</taxon>
        <taxon>Thelazioidea</taxon>
        <taxon>Thelaziidae</taxon>
        <taxon>Thelazia</taxon>
    </lineage>
</organism>
<dbReference type="PANTHER" id="PTHR35572">
    <property type="entry name" value="PROTEIN CBG04538-RELATED"/>
    <property type="match status" value="1"/>
</dbReference>
<feature type="domain" description="Abnormal cell migration protein 18-like fibronectin type I" evidence="2">
    <location>
        <begin position="125"/>
        <end position="188"/>
    </location>
</feature>
<feature type="signal peptide" evidence="1">
    <location>
        <begin position="1"/>
        <end position="21"/>
    </location>
</feature>